<dbReference type="EMBL" id="VKKY01000001">
    <property type="protein sequence ID" value="KAA3440237.1"/>
    <property type="molecule type" value="Genomic_DNA"/>
</dbReference>
<evidence type="ECO:0000313" key="4">
    <source>
        <dbReference type="Proteomes" id="UP000324133"/>
    </source>
</evidence>
<evidence type="ECO:0000256" key="1">
    <source>
        <dbReference type="SAM" id="MobiDB-lite"/>
    </source>
</evidence>
<evidence type="ECO:0000256" key="2">
    <source>
        <dbReference type="SAM" id="SignalP"/>
    </source>
</evidence>
<dbReference type="Proteomes" id="UP000324133">
    <property type="component" value="Unassembled WGS sequence"/>
</dbReference>
<keyword evidence="4" id="KW-1185">Reference proteome</keyword>
<accession>A0A5B6TLH1</accession>
<feature type="signal peptide" evidence="2">
    <location>
        <begin position="1"/>
        <end position="25"/>
    </location>
</feature>
<feature type="region of interest" description="Disordered" evidence="1">
    <location>
        <begin position="138"/>
        <end position="161"/>
    </location>
</feature>
<name>A0A5B6TLH1_9BACT</name>
<gene>
    <name evidence="3" type="ORF">FOA19_06140</name>
</gene>
<dbReference type="RefSeq" id="WP_149089874.1">
    <property type="nucleotide sequence ID" value="NZ_VKKY01000001.1"/>
</dbReference>
<sequence length="161" mass="17974">MKKTKWMASGLLSMVFSLFMLTAQAAGISPTEQKLDKILNTYATKMKAAFLEKNDQKTIALIKSASDEAGAEMHKLKPELEKWAQDHKGLKGAEKEAFEKRFQAKPYFKTIFEVMLNPAVAQRLQANPALDKAIKEGNKAFPNFKNAEDSNLEESSESDEG</sequence>
<proteinExistence type="predicted"/>
<dbReference type="OrthoDB" id="9837245at2"/>
<feature type="chain" id="PRO_5023151433" evidence="2">
    <location>
        <begin position="26"/>
        <end position="161"/>
    </location>
</feature>
<keyword evidence="2" id="KW-0732">Signal</keyword>
<comment type="caution">
    <text evidence="3">The sequence shown here is derived from an EMBL/GenBank/DDBJ whole genome shotgun (WGS) entry which is preliminary data.</text>
</comment>
<reference evidence="3 4" key="1">
    <citation type="submission" date="2019-07" db="EMBL/GenBank/DDBJ databases">
        <title>Rufibacter sp. nov., isolated from lake sediment.</title>
        <authorList>
            <person name="Qu J.-H."/>
        </authorList>
    </citation>
    <scope>NUCLEOTIDE SEQUENCE [LARGE SCALE GENOMIC DNA]</scope>
    <source>
        <strain evidence="3 4">NBS58-1</strain>
    </source>
</reference>
<protein>
    <submittedName>
        <fullName evidence="3">Uncharacterized protein</fullName>
    </submittedName>
</protein>
<organism evidence="3 4">
    <name type="scientific">Rufibacter hautae</name>
    <dbReference type="NCBI Taxonomy" id="2595005"/>
    <lineage>
        <taxon>Bacteria</taxon>
        <taxon>Pseudomonadati</taxon>
        <taxon>Bacteroidota</taxon>
        <taxon>Cytophagia</taxon>
        <taxon>Cytophagales</taxon>
        <taxon>Hymenobacteraceae</taxon>
        <taxon>Rufibacter</taxon>
    </lineage>
</organism>
<feature type="compositionally biased region" description="Acidic residues" evidence="1">
    <location>
        <begin position="150"/>
        <end position="161"/>
    </location>
</feature>
<dbReference type="AlphaFoldDB" id="A0A5B6TLH1"/>
<evidence type="ECO:0000313" key="3">
    <source>
        <dbReference type="EMBL" id="KAA3440237.1"/>
    </source>
</evidence>